<name>A0ACC8XIU4_9FIRM</name>
<dbReference type="EMBL" id="LJHD01000044">
    <property type="protein sequence ID" value="ONI45869.1"/>
    <property type="molecule type" value="Genomic_DNA"/>
</dbReference>
<accession>A0ACC8XIU4</accession>
<organism evidence="1 2">
    <name type="scientific">Candidatus Epulonipiscium fishelsonii</name>
    <dbReference type="NCBI Taxonomy" id="77094"/>
    <lineage>
        <taxon>Bacteria</taxon>
        <taxon>Bacillati</taxon>
        <taxon>Bacillota</taxon>
        <taxon>Clostridia</taxon>
        <taxon>Lachnospirales</taxon>
        <taxon>Lachnospiraceae</taxon>
        <taxon>Candidatus Epulonipiscium</taxon>
    </lineage>
</organism>
<proteinExistence type="predicted"/>
<keyword evidence="2" id="KW-1185">Reference proteome</keyword>
<dbReference type="Proteomes" id="UP000188637">
    <property type="component" value="Unassembled WGS sequence"/>
</dbReference>
<protein>
    <submittedName>
        <fullName evidence="1">Uncharacterized protein</fullName>
    </submittedName>
</protein>
<comment type="caution">
    <text evidence="1">The sequence shown here is derived from an EMBL/GenBank/DDBJ whole genome shotgun (WGS) entry which is preliminary data.</text>
</comment>
<evidence type="ECO:0000313" key="1">
    <source>
        <dbReference type="EMBL" id="ONI45869.1"/>
    </source>
</evidence>
<reference evidence="1" key="1">
    <citation type="submission" date="2016-08" db="EMBL/GenBank/DDBJ databases">
        <authorList>
            <person name="Ngugi D.K."/>
            <person name="Miyake S."/>
            <person name="Stingl U."/>
        </authorList>
    </citation>
    <scope>NUCLEOTIDE SEQUENCE</scope>
    <source>
        <strain evidence="1">SCG-D08WGA-EpuloA1</strain>
    </source>
</reference>
<evidence type="ECO:0000313" key="2">
    <source>
        <dbReference type="Proteomes" id="UP000188637"/>
    </source>
</evidence>
<gene>
    <name evidence="1" type="ORF">AN640_04070</name>
</gene>
<sequence length="233" mass="26730">MPQKKIIVITFIIVLSFLLVLVLPVWNIENINIEGNNYYTDDDIKIILDLNKTTHILTLSQSDVKNIKKKLPFIKKIYLDKILPNTINLNIIERTPLGYIPFSGGYIILDEEGYVLAHHEQKIEKLPIIEGIKINKFLVGEKLIPAEDEEFIVLKDILNTLKKYNLQEEVTTINVSDTEQIHLYINSLDVIIGDIKGFEQKVRWLIGIYDTYTIGVLDLSMIENGSAILKPLE</sequence>